<keyword evidence="2 3" id="KW-0786">Thiamine pyrophosphate</keyword>
<evidence type="ECO:0000259" key="4">
    <source>
        <dbReference type="Pfam" id="PF00205"/>
    </source>
</evidence>
<dbReference type="CDD" id="cd07035">
    <property type="entry name" value="TPP_PYR_POX_like"/>
    <property type="match status" value="1"/>
</dbReference>
<dbReference type="GO" id="GO:0000287">
    <property type="term" value="F:magnesium ion binding"/>
    <property type="evidence" value="ECO:0007669"/>
    <property type="project" value="InterPro"/>
</dbReference>
<dbReference type="Pfam" id="PF02775">
    <property type="entry name" value="TPP_enzyme_C"/>
    <property type="match status" value="1"/>
</dbReference>
<dbReference type="InterPro" id="IPR029061">
    <property type="entry name" value="THDP-binding"/>
</dbReference>
<feature type="domain" description="Thiamine pyrophosphate enzyme N-terminal TPP-binding" evidence="6">
    <location>
        <begin position="8"/>
        <end position="117"/>
    </location>
</feature>
<proteinExistence type="inferred from homology"/>
<dbReference type="GO" id="GO:0009097">
    <property type="term" value="P:isoleucine biosynthetic process"/>
    <property type="evidence" value="ECO:0007669"/>
    <property type="project" value="TreeGrafter"/>
</dbReference>
<comment type="similarity">
    <text evidence="1 3">Belongs to the TPP enzyme family.</text>
</comment>
<dbReference type="InterPro" id="IPR012001">
    <property type="entry name" value="Thiamin_PyroP_enz_TPP-bd_dom"/>
</dbReference>
<evidence type="ECO:0000256" key="3">
    <source>
        <dbReference type="RuleBase" id="RU362132"/>
    </source>
</evidence>
<name>A0A238J2B7_9RHOB</name>
<dbReference type="Gene3D" id="3.40.50.1220">
    <property type="entry name" value="TPP-binding domain"/>
    <property type="match status" value="1"/>
</dbReference>
<accession>A0A238J2B7</accession>
<dbReference type="InterPro" id="IPR029035">
    <property type="entry name" value="DHS-like_NAD/FAD-binding_dom"/>
</dbReference>
<evidence type="ECO:0000313" key="7">
    <source>
        <dbReference type="EMBL" id="SMX24848.1"/>
    </source>
</evidence>
<dbReference type="Gene3D" id="3.40.50.970">
    <property type="match status" value="2"/>
</dbReference>
<evidence type="ECO:0000259" key="6">
    <source>
        <dbReference type="Pfam" id="PF02776"/>
    </source>
</evidence>
<dbReference type="Pfam" id="PF02776">
    <property type="entry name" value="TPP_enzyme_N"/>
    <property type="match status" value="1"/>
</dbReference>
<dbReference type="Pfam" id="PF00205">
    <property type="entry name" value="TPP_enzyme_M"/>
    <property type="match status" value="1"/>
</dbReference>
<dbReference type="InterPro" id="IPR012000">
    <property type="entry name" value="Thiamin_PyroP_enz_cen_dom"/>
</dbReference>
<dbReference type="GO" id="GO:0050660">
    <property type="term" value="F:flavin adenine dinucleotide binding"/>
    <property type="evidence" value="ECO:0007669"/>
    <property type="project" value="TreeGrafter"/>
</dbReference>
<dbReference type="RefSeq" id="WP_245813870.1">
    <property type="nucleotide sequence ID" value="NZ_FXXQ01000010.1"/>
</dbReference>
<dbReference type="EMBL" id="FXXQ01000010">
    <property type="protein sequence ID" value="SMX24848.1"/>
    <property type="molecule type" value="Genomic_DNA"/>
</dbReference>
<sequence length="529" mass="56344">MRPLGVEIAAMLAARGVDTIFGIPGVHNIELYRGIDDAGIRHVLARHEQGAGFMADGYARATNKPGVCFVISGPGLTNIMTPMGQAYSDSVPMLVISTVLDETAAKRGQLHQMRDQEGAARTVCDWSETAQSPEAAYTLIDRAFAEFETIRQRPKHIQIPVSVMGALAPPPPAPRSHHIGGKLAPNPSDLTRVTAHLKTARKPLFIFGGGAKRIPQKQITDVLARTKAASFVTYAGRGIVRADTPRFLGAHLAHSGAESLIGEADLIVAVGTELAPTDRWRANRGAKAAIVRVDIDPEMLGQCTGQDLAIRADADLFLRGLNAELSQNENAGGWDAKALADTRTRWSRDVATARPGIVPASDALRAALPQNLRIYSDMTQFAYAAKEIWDMQAAGLWHHPVGFGTLGYALPAAIGCAVTGGATLAIAGDYGFQYTMQELGTAAELGLSLPILIWDNQALGEIRDNMVEAQIAPNAVHALNPDWENLATAYRCAYAAPTTTKALCEATLEALNAGRPTVIVATPEISSSS</sequence>
<protein>
    <submittedName>
        <fullName evidence="7">Putative 2-ketoarginine decarboxylase AruI</fullName>
        <ecNumber evidence="7">4.1.1.75</ecNumber>
    </submittedName>
</protein>
<dbReference type="Proteomes" id="UP000201838">
    <property type="component" value="Unassembled WGS sequence"/>
</dbReference>
<dbReference type="AlphaFoldDB" id="A0A238J2B7"/>
<evidence type="ECO:0000259" key="5">
    <source>
        <dbReference type="Pfam" id="PF02775"/>
    </source>
</evidence>
<dbReference type="PANTHER" id="PTHR18968">
    <property type="entry name" value="THIAMINE PYROPHOSPHATE ENZYMES"/>
    <property type="match status" value="1"/>
</dbReference>
<keyword evidence="7" id="KW-0456">Lyase</keyword>
<keyword evidence="8" id="KW-1185">Reference proteome</keyword>
<dbReference type="GO" id="GO:0005948">
    <property type="term" value="C:acetolactate synthase complex"/>
    <property type="evidence" value="ECO:0007669"/>
    <property type="project" value="TreeGrafter"/>
</dbReference>
<dbReference type="SUPFAM" id="SSF52467">
    <property type="entry name" value="DHS-like NAD/FAD-binding domain"/>
    <property type="match status" value="1"/>
</dbReference>
<dbReference type="GO" id="GO:0009099">
    <property type="term" value="P:L-valine biosynthetic process"/>
    <property type="evidence" value="ECO:0007669"/>
    <property type="project" value="TreeGrafter"/>
</dbReference>
<evidence type="ECO:0000256" key="1">
    <source>
        <dbReference type="ARBA" id="ARBA00007812"/>
    </source>
</evidence>
<dbReference type="EC" id="4.1.1.75" evidence="7"/>
<dbReference type="InterPro" id="IPR045229">
    <property type="entry name" value="TPP_enz"/>
</dbReference>
<dbReference type="InterPro" id="IPR011766">
    <property type="entry name" value="TPP_enzyme_TPP-bd"/>
</dbReference>
<gene>
    <name evidence="7" type="primary">aruI</name>
    <name evidence="7" type="ORF">BOA8489_02979</name>
</gene>
<evidence type="ECO:0000313" key="8">
    <source>
        <dbReference type="Proteomes" id="UP000201838"/>
    </source>
</evidence>
<feature type="domain" description="Thiamine pyrophosphate enzyme central" evidence="4">
    <location>
        <begin position="191"/>
        <end position="321"/>
    </location>
</feature>
<dbReference type="GO" id="GO:0030976">
    <property type="term" value="F:thiamine pyrophosphate binding"/>
    <property type="evidence" value="ECO:0007669"/>
    <property type="project" value="InterPro"/>
</dbReference>
<organism evidence="7 8">
    <name type="scientific">Boseongicola aestuarii</name>
    <dbReference type="NCBI Taxonomy" id="1470561"/>
    <lineage>
        <taxon>Bacteria</taxon>
        <taxon>Pseudomonadati</taxon>
        <taxon>Pseudomonadota</taxon>
        <taxon>Alphaproteobacteria</taxon>
        <taxon>Rhodobacterales</taxon>
        <taxon>Paracoccaceae</taxon>
        <taxon>Boseongicola</taxon>
    </lineage>
</organism>
<evidence type="ECO:0000256" key="2">
    <source>
        <dbReference type="ARBA" id="ARBA00023052"/>
    </source>
</evidence>
<reference evidence="7 8" key="1">
    <citation type="submission" date="2017-05" db="EMBL/GenBank/DDBJ databases">
        <authorList>
            <person name="Song R."/>
            <person name="Chenine A.L."/>
            <person name="Ruprecht R.M."/>
        </authorList>
    </citation>
    <scope>NUCLEOTIDE SEQUENCE [LARGE SCALE GENOMIC DNA]</scope>
    <source>
        <strain evidence="7 8">CECT 8489</strain>
    </source>
</reference>
<dbReference type="GO" id="GO:0003984">
    <property type="term" value="F:acetolactate synthase activity"/>
    <property type="evidence" value="ECO:0007669"/>
    <property type="project" value="TreeGrafter"/>
</dbReference>
<dbReference type="GO" id="GO:0047435">
    <property type="term" value="F:5-guanidino-2-oxopentanoate decarboxylase activity"/>
    <property type="evidence" value="ECO:0007669"/>
    <property type="project" value="UniProtKB-EC"/>
</dbReference>
<dbReference type="SUPFAM" id="SSF52518">
    <property type="entry name" value="Thiamin diphosphate-binding fold (THDP-binding)"/>
    <property type="match status" value="2"/>
</dbReference>
<dbReference type="CDD" id="cd00568">
    <property type="entry name" value="TPP_enzymes"/>
    <property type="match status" value="1"/>
</dbReference>
<dbReference type="FunFam" id="3.40.50.970:FF:000007">
    <property type="entry name" value="Acetolactate synthase"/>
    <property type="match status" value="1"/>
</dbReference>
<feature type="domain" description="Thiamine pyrophosphate enzyme TPP-binding" evidence="5">
    <location>
        <begin position="377"/>
        <end position="520"/>
    </location>
</feature>
<dbReference type="PANTHER" id="PTHR18968:SF13">
    <property type="entry name" value="ACETOLACTATE SYNTHASE CATALYTIC SUBUNIT, MITOCHONDRIAL"/>
    <property type="match status" value="1"/>
</dbReference>